<evidence type="ECO:0000256" key="5">
    <source>
        <dbReference type="ARBA" id="ARBA00022729"/>
    </source>
</evidence>
<evidence type="ECO:0000313" key="19">
    <source>
        <dbReference type="Proteomes" id="UP000367750"/>
    </source>
</evidence>
<dbReference type="InterPro" id="IPR048328">
    <property type="entry name" value="Dyp_perox_C"/>
</dbReference>
<dbReference type="SUPFAM" id="SSF54909">
    <property type="entry name" value="Dimeric alpha+beta barrel"/>
    <property type="match status" value="1"/>
</dbReference>
<evidence type="ECO:0000256" key="15">
    <source>
        <dbReference type="SAM" id="Phobius"/>
    </source>
</evidence>
<keyword evidence="15" id="KW-0812">Transmembrane</keyword>
<keyword evidence="15" id="KW-1133">Transmembrane helix</keyword>
<dbReference type="GO" id="GO:0004325">
    <property type="term" value="F:ferrochelatase activity"/>
    <property type="evidence" value="ECO:0007669"/>
    <property type="project" value="UniProtKB-EC"/>
</dbReference>
<evidence type="ECO:0000256" key="1">
    <source>
        <dbReference type="ARBA" id="ARBA00004196"/>
    </source>
</evidence>
<keyword evidence="15" id="KW-0472">Membrane</keyword>
<dbReference type="Proteomes" id="UP000367750">
    <property type="component" value="Unassembled WGS sequence"/>
</dbReference>
<proteinExistence type="inferred from homology"/>
<dbReference type="AlphaFoldDB" id="A0A5J5G101"/>
<accession>A0A5J5G101</accession>
<keyword evidence="8" id="KW-0456">Lyase</keyword>
<reference evidence="18 19" key="1">
    <citation type="submission" date="2019-09" db="EMBL/GenBank/DDBJ databases">
        <title>Bacillus ochoae sp. nov., Paenibacillus whitsoniae sp. nov., Paenibacillus spiritus sp. nov. Isolated from the Mars Exploration Rover during spacecraft assembly.</title>
        <authorList>
            <person name="Seuylemezian A."/>
            <person name="Vaishampayan P."/>
        </authorList>
    </citation>
    <scope>NUCLEOTIDE SEQUENCE [LARGE SCALE GENOMIC DNA]</scope>
    <source>
        <strain evidence="18 19">MER_111</strain>
    </source>
</reference>
<evidence type="ECO:0000256" key="2">
    <source>
        <dbReference type="ARBA" id="ARBA00022559"/>
    </source>
</evidence>
<dbReference type="Pfam" id="PF20628">
    <property type="entry name" value="Dyp_perox_C"/>
    <property type="match status" value="1"/>
</dbReference>
<dbReference type="RefSeq" id="WP_150458960.1">
    <property type="nucleotide sequence ID" value="NZ_VYKK01000021.1"/>
</dbReference>
<keyword evidence="7 13" id="KW-0408">Iron</keyword>
<dbReference type="GO" id="GO:0033212">
    <property type="term" value="P:iron import into cell"/>
    <property type="evidence" value="ECO:0007669"/>
    <property type="project" value="InterPro"/>
</dbReference>
<dbReference type="GO" id="GO:0005829">
    <property type="term" value="C:cytosol"/>
    <property type="evidence" value="ECO:0007669"/>
    <property type="project" value="TreeGrafter"/>
</dbReference>
<dbReference type="EC" id="1.11.1.-" evidence="13"/>
<sequence length="452" mass="47745">MKRRKPWKSPPDVTPLSGPDSPPVRPADEEAAGPSLLNKPVSRRDMLRLTAASGLGLLLGGGAVGALAAREASPSAAPGPADTSDASLPFYGSHQAGIVTPAQSFICFASFDVTASGLPALRRLMQSWTEAAAALTAGRLLGDANDRAHVPPTDTGEADGLNPARLTLTFGAGPSLFDGRFGLAGSRPATFAELPAFNGDQLEPEWCGGDLCVQACSDDLQVAFHAIRNLARIARGTAVLRWTQEGFQRTGTADPRAGTPRNLLGFKDGTGNPDISDSQAMNEIVWCGGEAPAWMQGGTYMAVRRVRLRLEIWDRSSLADQEATFGRHRASGAPLGSAHEFDPLDPKATDSSGNLRIPAHSHSALARGDGSVKMLRRSFSYSSGLSLKTGQLDAGLLFISFQRDLQKQFVAVQRRLAASDKLNEYQAHVGSAVFACFPGVREGAYLGQALLG</sequence>
<dbReference type="InterPro" id="IPR011008">
    <property type="entry name" value="Dimeric_a/b-barrel"/>
</dbReference>
<comment type="caution">
    <text evidence="18">The sequence shown here is derived from an EMBL/GenBank/DDBJ whole genome shotgun (WGS) entry which is preliminary data.</text>
</comment>
<dbReference type="GO" id="GO:0004601">
    <property type="term" value="F:peroxidase activity"/>
    <property type="evidence" value="ECO:0007669"/>
    <property type="project" value="UniProtKB-KW"/>
</dbReference>
<dbReference type="InterPro" id="IPR048327">
    <property type="entry name" value="Dyp_perox_N"/>
</dbReference>
<evidence type="ECO:0000256" key="12">
    <source>
        <dbReference type="ARBA" id="ARBA00048856"/>
    </source>
</evidence>
<evidence type="ECO:0000259" key="16">
    <source>
        <dbReference type="Pfam" id="PF04261"/>
    </source>
</evidence>
<comment type="catalytic activity">
    <reaction evidence="12">
        <text>heme b + 2 H(+) = protoporphyrin IX + Fe(2+)</text>
        <dbReference type="Rhea" id="RHEA:22584"/>
        <dbReference type="ChEBI" id="CHEBI:15378"/>
        <dbReference type="ChEBI" id="CHEBI:29033"/>
        <dbReference type="ChEBI" id="CHEBI:57306"/>
        <dbReference type="ChEBI" id="CHEBI:60344"/>
        <dbReference type="EC" id="4.98.1.1"/>
    </reaction>
    <physiologicalReaction direction="left-to-right" evidence="12">
        <dbReference type="Rhea" id="RHEA:22585"/>
    </physiologicalReaction>
</comment>
<keyword evidence="6 13" id="KW-0560">Oxidoreductase</keyword>
<dbReference type="GO" id="GO:0030313">
    <property type="term" value="C:cell envelope"/>
    <property type="evidence" value="ECO:0007669"/>
    <property type="project" value="UniProtKB-SubCell"/>
</dbReference>
<keyword evidence="19" id="KW-1185">Reference proteome</keyword>
<dbReference type="PROSITE" id="PS51318">
    <property type="entry name" value="TAT"/>
    <property type="match status" value="1"/>
</dbReference>
<dbReference type="PROSITE" id="PS51404">
    <property type="entry name" value="DYP_PEROXIDASE"/>
    <property type="match status" value="1"/>
</dbReference>
<dbReference type="GO" id="GO:0020037">
    <property type="term" value="F:heme binding"/>
    <property type="evidence" value="ECO:0007669"/>
    <property type="project" value="InterPro"/>
</dbReference>
<keyword evidence="4 13" id="KW-0479">Metal-binding</keyword>
<evidence type="ECO:0000256" key="9">
    <source>
        <dbReference type="ARBA" id="ARBA00025737"/>
    </source>
</evidence>
<dbReference type="EMBL" id="VYKK01000021">
    <property type="protein sequence ID" value="KAA9000331.1"/>
    <property type="molecule type" value="Genomic_DNA"/>
</dbReference>
<name>A0A5J5G101_9BACL</name>
<feature type="domain" description="Dyp-type peroxidase C-terminal" evidence="17">
    <location>
        <begin position="259"/>
        <end position="440"/>
    </location>
</feature>
<feature type="transmembrane region" description="Helical" evidence="15">
    <location>
        <begin position="49"/>
        <end position="69"/>
    </location>
</feature>
<protein>
    <recommendedName>
        <fullName evidence="10 13">Deferrochelatase</fullName>
        <ecNumber evidence="13">1.11.1.-</ecNumber>
    </recommendedName>
    <alternativeName>
        <fullName evidence="11 13">Peroxidase EfeB</fullName>
    </alternativeName>
</protein>
<evidence type="ECO:0000256" key="3">
    <source>
        <dbReference type="ARBA" id="ARBA00022617"/>
    </source>
</evidence>
<gene>
    <name evidence="18" type="primary">efeB</name>
    <name evidence="18" type="ORF">F4V43_14435</name>
</gene>
<evidence type="ECO:0000256" key="14">
    <source>
        <dbReference type="SAM" id="MobiDB-lite"/>
    </source>
</evidence>
<comment type="subcellular location">
    <subcellularLocation>
        <location evidence="1">Cell envelope</location>
    </subcellularLocation>
</comment>
<evidence type="ECO:0000256" key="6">
    <source>
        <dbReference type="ARBA" id="ARBA00023002"/>
    </source>
</evidence>
<dbReference type="PANTHER" id="PTHR30521:SF4">
    <property type="entry name" value="DEFERROCHELATASE"/>
    <property type="match status" value="1"/>
</dbReference>
<evidence type="ECO:0000313" key="18">
    <source>
        <dbReference type="EMBL" id="KAA9000331.1"/>
    </source>
</evidence>
<comment type="similarity">
    <text evidence="9 13">Belongs to the DyP-type peroxidase family.</text>
</comment>
<keyword evidence="3 13" id="KW-0349">Heme</keyword>
<dbReference type="PANTHER" id="PTHR30521">
    <property type="entry name" value="DEFERROCHELATASE/PEROXIDASE"/>
    <property type="match status" value="1"/>
</dbReference>
<evidence type="ECO:0000256" key="13">
    <source>
        <dbReference type="RuleBase" id="RU365017"/>
    </source>
</evidence>
<keyword evidence="2 13" id="KW-0575">Peroxidase</keyword>
<dbReference type="InterPro" id="IPR006311">
    <property type="entry name" value="TAT_signal"/>
</dbReference>
<evidence type="ECO:0000256" key="4">
    <source>
        <dbReference type="ARBA" id="ARBA00022723"/>
    </source>
</evidence>
<evidence type="ECO:0000256" key="10">
    <source>
        <dbReference type="ARBA" id="ARBA00033771"/>
    </source>
</evidence>
<dbReference type="NCBIfam" id="TIGR01413">
    <property type="entry name" value="Dyp_perox_fam"/>
    <property type="match status" value="1"/>
</dbReference>
<comment type="cofactor">
    <cofactor evidence="13">
        <name>heme b</name>
        <dbReference type="ChEBI" id="CHEBI:60344"/>
    </cofactor>
    <text evidence="13">Binds 1 heme b (iron(II)-protoporphyrin IX) group non-covalently per subunit.</text>
</comment>
<comment type="function">
    <text evidence="13">Involved in the recovery of exogenous heme iron. Extracts iron from heme while preserving the protoporphyrin ring intact.</text>
</comment>
<keyword evidence="5" id="KW-0732">Signal</keyword>
<evidence type="ECO:0000259" key="17">
    <source>
        <dbReference type="Pfam" id="PF20628"/>
    </source>
</evidence>
<dbReference type="InterPro" id="IPR006314">
    <property type="entry name" value="Dyp_peroxidase"/>
</dbReference>
<organism evidence="18 19">
    <name type="scientific">Paenibacillus spiritus</name>
    <dbReference type="NCBI Taxonomy" id="2496557"/>
    <lineage>
        <taxon>Bacteria</taxon>
        <taxon>Bacillati</taxon>
        <taxon>Bacillota</taxon>
        <taxon>Bacilli</taxon>
        <taxon>Bacillales</taxon>
        <taxon>Paenibacillaceae</taxon>
        <taxon>Paenibacillus</taxon>
    </lineage>
</organism>
<evidence type="ECO:0000256" key="8">
    <source>
        <dbReference type="ARBA" id="ARBA00023239"/>
    </source>
</evidence>
<dbReference type="OrthoDB" id="9781066at2"/>
<evidence type="ECO:0000256" key="11">
    <source>
        <dbReference type="ARBA" id="ARBA00033775"/>
    </source>
</evidence>
<evidence type="ECO:0000256" key="7">
    <source>
        <dbReference type="ARBA" id="ARBA00023004"/>
    </source>
</evidence>
<feature type="region of interest" description="Disordered" evidence="14">
    <location>
        <begin position="1"/>
        <end position="39"/>
    </location>
</feature>
<dbReference type="GO" id="GO:0046872">
    <property type="term" value="F:metal ion binding"/>
    <property type="evidence" value="ECO:0007669"/>
    <property type="project" value="UniProtKB-KW"/>
</dbReference>
<dbReference type="InterPro" id="IPR006313">
    <property type="entry name" value="EfeB/EfeN"/>
</dbReference>
<feature type="domain" description="Dyp-type peroxidase N-terminal" evidence="16">
    <location>
        <begin position="95"/>
        <end position="248"/>
    </location>
</feature>
<dbReference type="NCBIfam" id="TIGR01412">
    <property type="entry name" value="tat_substr_1"/>
    <property type="match status" value="1"/>
</dbReference>
<dbReference type="Pfam" id="PF04261">
    <property type="entry name" value="Dyp_perox_N"/>
    <property type="match status" value="1"/>
</dbReference>